<reference evidence="8 9" key="1">
    <citation type="submission" date="2023-03" db="EMBL/GenBank/DDBJ databases">
        <title>Novosphingobium cyanobacteriorum sp. nov., isolated from a eutrophic reservoir during the Microcystis bloom period.</title>
        <authorList>
            <person name="Kang M."/>
            <person name="Le V."/>
            <person name="Ko S.-R."/>
            <person name="Lee S.-A."/>
            <person name="Ahn C.-Y."/>
        </authorList>
    </citation>
    <scope>NUCLEOTIDE SEQUENCE [LARGE SCALE GENOMIC DNA]</scope>
    <source>
        <strain evidence="8 9">HBC54</strain>
    </source>
</reference>
<dbReference type="RefSeq" id="WP_277280656.1">
    <property type="nucleotide sequence ID" value="NZ_JAROCY010000037.1"/>
</dbReference>
<evidence type="ECO:0000256" key="4">
    <source>
        <dbReference type="ARBA" id="ARBA00022801"/>
    </source>
</evidence>
<accession>A0ABT6CP62</accession>
<evidence type="ECO:0000256" key="3">
    <source>
        <dbReference type="ARBA" id="ARBA00022763"/>
    </source>
</evidence>
<evidence type="ECO:0000256" key="7">
    <source>
        <dbReference type="SAM" id="MobiDB-lite"/>
    </source>
</evidence>
<keyword evidence="3 6" id="KW-0227">DNA damage</keyword>
<dbReference type="PIRSF" id="PIRSF018267">
    <property type="entry name" value="VSR_endonuc"/>
    <property type="match status" value="1"/>
</dbReference>
<dbReference type="Proteomes" id="UP001222770">
    <property type="component" value="Unassembled WGS sequence"/>
</dbReference>
<dbReference type="EC" id="3.1.-.-" evidence="6"/>
<organism evidence="8 9">
    <name type="scientific">Novosphingobium cyanobacteriorum</name>
    <dbReference type="NCBI Taxonomy" id="3024215"/>
    <lineage>
        <taxon>Bacteria</taxon>
        <taxon>Pseudomonadati</taxon>
        <taxon>Pseudomonadota</taxon>
        <taxon>Alphaproteobacteria</taxon>
        <taxon>Sphingomonadales</taxon>
        <taxon>Sphingomonadaceae</taxon>
        <taxon>Novosphingobium</taxon>
    </lineage>
</organism>
<feature type="region of interest" description="Disordered" evidence="7">
    <location>
        <begin position="1"/>
        <end position="23"/>
    </location>
</feature>
<comment type="similarity">
    <text evidence="6">Belongs to the vsr family.</text>
</comment>
<dbReference type="Pfam" id="PF03852">
    <property type="entry name" value="Vsr"/>
    <property type="match status" value="1"/>
</dbReference>
<comment type="caution">
    <text evidence="8">The sequence shown here is derived from an EMBL/GenBank/DDBJ whole genome shotgun (WGS) entry which is preliminary data.</text>
</comment>
<keyword evidence="4 6" id="KW-0378">Hydrolase</keyword>
<dbReference type="NCBIfam" id="TIGR00632">
    <property type="entry name" value="vsr"/>
    <property type="match status" value="1"/>
</dbReference>
<keyword evidence="1 6" id="KW-0540">Nuclease</keyword>
<comment type="function">
    <text evidence="6">May nick specific sequences that contain T:G mispairs resulting from m5C-deamination.</text>
</comment>
<name>A0ABT6CP62_9SPHN</name>
<keyword evidence="9" id="KW-1185">Reference proteome</keyword>
<dbReference type="EMBL" id="JAROCY010000037">
    <property type="protein sequence ID" value="MDF8335709.1"/>
    <property type="molecule type" value="Genomic_DNA"/>
</dbReference>
<evidence type="ECO:0000256" key="5">
    <source>
        <dbReference type="ARBA" id="ARBA00023204"/>
    </source>
</evidence>
<dbReference type="Gene3D" id="3.40.960.10">
    <property type="entry name" value="VSR Endonuclease"/>
    <property type="match status" value="1"/>
</dbReference>
<evidence type="ECO:0000313" key="8">
    <source>
        <dbReference type="EMBL" id="MDF8335709.1"/>
    </source>
</evidence>
<keyword evidence="2 6" id="KW-0255">Endonuclease</keyword>
<protein>
    <recommendedName>
        <fullName evidence="6">Very short patch repair endonuclease</fullName>
        <ecNumber evidence="6">3.1.-.-</ecNumber>
    </recommendedName>
</protein>
<dbReference type="GO" id="GO:0004519">
    <property type="term" value="F:endonuclease activity"/>
    <property type="evidence" value="ECO:0007669"/>
    <property type="project" value="UniProtKB-KW"/>
</dbReference>
<gene>
    <name evidence="8" type="primary">vsr</name>
    <name evidence="8" type="ORF">POM99_21095</name>
</gene>
<evidence type="ECO:0000313" key="9">
    <source>
        <dbReference type="Proteomes" id="UP001222770"/>
    </source>
</evidence>
<evidence type="ECO:0000256" key="2">
    <source>
        <dbReference type="ARBA" id="ARBA00022759"/>
    </source>
</evidence>
<sequence length="147" mass="17281">MADTLTPAGRSERMSRIRGKNSKPEMLVRRIVHGMGYRYRLHDKRLPGSPDLVFRGRKKVIFVHGCFWHRHPDSNCKLARMPKSRQDFWGPKLEGNRDRDERNRAMLDREGWRELVVWECECGQTEHLKNKIRGFLDDDQGNAHAGD</sequence>
<keyword evidence="5 6" id="KW-0234">DNA repair</keyword>
<evidence type="ECO:0000256" key="6">
    <source>
        <dbReference type="PIRNR" id="PIRNR018267"/>
    </source>
</evidence>
<dbReference type="SUPFAM" id="SSF52980">
    <property type="entry name" value="Restriction endonuclease-like"/>
    <property type="match status" value="1"/>
</dbReference>
<dbReference type="CDD" id="cd00221">
    <property type="entry name" value="Vsr"/>
    <property type="match status" value="1"/>
</dbReference>
<dbReference type="InterPro" id="IPR004603">
    <property type="entry name" value="DNA_mismatch_endonuc_vsr"/>
</dbReference>
<proteinExistence type="inferred from homology"/>
<dbReference type="InterPro" id="IPR011335">
    <property type="entry name" value="Restrct_endonuc-II-like"/>
</dbReference>
<evidence type="ECO:0000256" key="1">
    <source>
        <dbReference type="ARBA" id="ARBA00022722"/>
    </source>
</evidence>